<accession>A0A507D6S5</accession>
<comment type="caution">
    <text evidence="2">The sequence shown here is derived from an EMBL/GenBank/DDBJ whole genome shotgun (WGS) entry which is preliminary data.</text>
</comment>
<dbReference type="VEuPathDB" id="FungiDB:SeMB42_g01794"/>
<evidence type="ECO:0000256" key="1">
    <source>
        <dbReference type="SAM" id="MobiDB-lite"/>
    </source>
</evidence>
<name>A0A507D6S5_9FUNG</name>
<sequence>DAGQRDRIAVLRSILPEPSLNTDTTDLVYLVIEHMMEPVDHTFPRVHFTSPTAEMSQADLEFRWAALRLATNWLPYGDGEFVHLREEYWDELCKRVDEAMFGPLAIVQTDGEIHWPAVNILICFEVQRVAKVLESLKASNESPVSSLTEAYVLLRGVSSMMPWCTPEPTIPTVAHSLYTLSEASQLPEHLVYRIRYLQICAQRHGFIAEAGSRFLQQRQMIRSIQEKRLIRNVNDRIAMEKSRLHHIRMTICTLQEELSRLLLVHVPNTVEGQLQHVTSAIAKLKAEVNPPYYEAEQTIREIRAILGVAPQSLEYLLDDTGLPDAVISLLALQYPRENVYLQNSPYLALAADYHLLLLWRCMKPLSLLQWFINRYGAVPENHGFTSEQVNGAVTEIASMAQYILEIFDAYEEAAGELDGQPRPSRLSVIERQQCLGLLGGNRLASTWEGLIDIYADKYIEAVNLALADIQNFYVPPADVDLSAHIQYVDGIPPGINLLISAYPVPENLPPDYLELATKLHFLVVDRLHRANNRVDRLDALIGERWQLFSAYNQVAGVFPDMRTISWGNTGGLVASMLSQTASAPTVLGAQRDILDPATSTYPGPYGSIESGSGTRSRAVSGGSSSSGGAQRNILDATTSTYTDPHDYTESRLGTRTRANFEGSSSPGGSQNKRNGYAGG</sequence>
<organism evidence="2 3">
    <name type="scientific">Synchytrium endobioticum</name>
    <dbReference type="NCBI Taxonomy" id="286115"/>
    <lineage>
        <taxon>Eukaryota</taxon>
        <taxon>Fungi</taxon>
        <taxon>Fungi incertae sedis</taxon>
        <taxon>Chytridiomycota</taxon>
        <taxon>Chytridiomycota incertae sedis</taxon>
        <taxon>Chytridiomycetes</taxon>
        <taxon>Synchytriales</taxon>
        <taxon>Synchytriaceae</taxon>
        <taxon>Synchytrium</taxon>
    </lineage>
</organism>
<protein>
    <submittedName>
        <fullName evidence="2">Uncharacterized protein</fullName>
    </submittedName>
</protein>
<gene>
    <name evidence="2" type="ORF">SeLEV6574_g02910</name>
</gene>
<dbReference type="AlphaFoldDB" id="A0A507D6S5"/>
<feature type="region of interest" description="Disordered" evidence="1">
    <location>
        <begin position="597"/>
        <end position="679"/>
    </location>
</feature>
<proteinExistence type="predicted"/>
<evidence type="ECO:0000313" key="3">
    <source>
        <dbReference type="Proteomes" id="UP000320475"/>
    </source>
</evidence>
<dbReference type="Proteomes" id="UP000320475">
    <property type="component" value="Unassembled WGS sequence"/>
</dbReference>
<feature type="compositionally biased region" description="Polar residues" evidence="1">
    <location>
        <begin position="651"/>
        <end position="673"/>
    </location>
</feature>
<feature type="non-terminal residue" evidence="2">
    <location>
        <position position="1"/>
    </location>
</feature>
<dbReference type="EMBL" id="QEAM01000089">
    <property type="protein sequence ID" value="TPX46958.1"/>
    <property type="molecule type" value="Genomic_DNA"/>
</dbReference>
<evidence type="ECO:0000313" key="2">
    <source>
        <dbReference type="EMBL" id="TPX46958.1"/>
    </source>
</evidence>
<reference evidence="2 3" key="1">
    <citation type="journal article" date="2019" name="Sci. Rep.">
        <title>Comparative genomics of chytrid fungi reveal insights into the obligate biotrophic and pathogenic lifestyle of Synchytrium endobioticum.</title>
        <authorList>
            <person name="van de Vossenberg B.T.L.H."/>
            <person name="Warris S."/>
            <person name="Nguyen H.D.T."/>
            <person name="van Gent-Pelzer M.P.E."/>
            <person name="Joly D.L."/>
            <person name="van de Geest H.C."/>
            <person name="Bonants P.J.M."/>
            <person name="Smith D.S."/>
            <person name="Levesque C.A."/>
            <person name="van der Lee T.A.J."/>
        </authorList>
    </citation>
    <scope>NUCLEOTIDE SEQUENCE [LARGE SCALE GENOMIC DNA]</scope>
    <source>
        <strain evidence="2 3">LEV6574</strain>
    </source>
</reference>
<feature type="compositionally biased region" description="Low complexity" evidence="1">
    <location>
        <begin position="610"/>
        <end position="629"/>
    </location>
</feature>